<evidence type="ECO:0000313" key="2">
    <source>
        <dbReference type="EMBL" id="EXJ71099.1"/>
    </source>
</evidence>
<evidence type="ECO:0000313" key="3">
    <source>
        <dbReference type="Proteomes" id="UP000019471"/>
    </source>
</evidence>
<dbReference type="EMBL" id="AMGX01000008">
    <property type="protein sequence ID" value="EXJ71099.1"/>
    <property type="molecule type" value="Genomic_DNA"/>
</dbReference>
<evidence type="ECO:0000256" key="1">
    <source>
        <dbReference type="ARBA" id="ARBA00023002"/>
    </source>
</evidence>
<dbReference type="Pfam" id="PF00106">
    <property type="entry name" value="adh_short"/>
    <property type="match status" value="1"/>
</dbReference>
<dbReference type="GO" id="GO:0016491">
    <property type="term" value="F:oxidoreductase activity"/>
    <property type="evidence" value="ECO:0007669"/>
    <property type="project" value="UniProtKB-KW"/>
</dbReference>
<organism evidence="2 3">
    <name type="scientific">Cladophialophora psammophila CBS 110553</name>
    <dbReference type="NCBI Taxonomy" id="1182543"/>
    <lineage>
        <taxon>Eukaryota</taxon>
        <taxon>Fungi</taxon>
        <taxon>Dikarya</taxon>
        <taxon>Ascomycota</taxon>
        <taxon>Pezizomycotina</taxon>
        <taxon>Eurotiomycetes</taxon>
        <taxon>Chaetothyriomycetidae</taxon>
        <taxon>Chaetothyriales</taxon>
        <taxon>Herpotrichiellaceae</taxon>
        <taxon>Cladophialophora</taxon>
    </lineage>
</organism>
<dbReference type="SUPFAM" id="SSF51735">
    <property type="entry name" value="NAD(P)-binding Rossmann-fold domains"/>
    <property type="match status" value="1"/>
</dbReference>
<dbReference type="GeneID" id="19190805"/>
<dbReference type="Proteomes" id="UP000019471">
    <property type="component" value="Unassembled WGS sequence"/>
</dbReference>
<dbReference type="InterPro" id="IPR002347">
    <property type="entry name" value="SDR_fam"/>
</dbReference>
<dbReference type="PANTHER" id="PTHR43157">
    <property type="entry name" value="PHOSPHATIDYLINOSITOL-GLYCAN BIOSYNTHESIS CLASS F PROTEIN-RELATED"/>
    <property type="match status" value="1"/>
</dbReference>
<proteinExistence type="predicted"/>
<gene>
    <name evidence="2" type="ORF">A1O5_06092</name>
</gene>
<dbReference type="RefSeq" id="XP_007744878.1">
    <property type="nucleotide sequence ID" value="XM_007746688.1"/>
</dbReference>
<keyword evidence="1" id="KW-0560">Oxidoreductase</keyword>
<dbReference type="eggNOG" id="KOG1208">
    <property type="taxonomic scope" value="Eukaryota"/>
</dbReference>
<sequence length="161" mass="18035">MSLSLEKNVAWEGSIRRILYKQLFVRPKPLQSSVSLSGKIGLITGANSGLGFEAARQLFQLGLSHLILAVRSQAMGDDAFRKLNEEFPNAVMDVWIMDMADYDSVVAFANRCRNLERLDFAILNAGVQISTFRRSEKTGHEMTLQTNYFSTVLLVLFSPQS</sequence>
<keyword evidence="3" id="KW-1185">Reference proteome</keyword>
<comment type="caution">
    <text evidence="2">The sequence shown here is derived from an EMBL/GenBank/DDBJ whole genome shotgun (WGS) entry which is preliminary data.</text>
</comment>
<dbReference type="OrthoDB" id="191139at2759"/>
<accession>W9XL54</accession>
<dbReference type="AlphaFoldDB" id="W9XL54"/>
<dbReference type="Gene3D" id="3.40.50.720">
    <property type="entry name" value="NAD(P)-binding Rossmann-like Domain"/>
    <property type="match status" value="1"/>
</dbReference>
<reference evidence="2 3" key="1">
    <citation type="submission" date="2013-03" db="EMBL/GenBank/DDBJ databases">
        <title>The Genome Sequence of Cladophialophora psammophila CBS 110553.</title>
        <authorList>
            <consortium name="The Broad Institute Genomics Platform"/>
            <person name="Cuomo C."/>
            <person name="de Hoog S."/>
            <person name="Gorbushina A."/>
            <person name="Walker B."/>
            <person name="Young S.K."/>
            <person name="Zeng Q."/>
            <person name="Gargeya S."/>
            <person name="Fitzgerald M."/>
            <person name="Haas B."/>
            <person name="Abouelleil A."/>
            <person name="Allen A.W."/>
            <person name="Alvarado L."/>
            <person name="Arachchi H.M."/>
            <person name="Berlin A.M."/>
            <person name="Chapman S.B."/>
            <person name="Gainer-Dewar J."/>
            <person name="Goldberg J."/>
            <person name="Griggs A."/>
            <person name="Gujja S."/>
            <person name="Hansen M."/>
            <person name="Howarth C."/>
            <person name="Imamovic A."/>
            <person name="Ireland A."/>
            <person name="Larimer J."/>
            <person name="McCowan C."/>
            <person name="Murphy C."/>
            <person name="Pearson M."/>
            <person name="Poon T.W."/>
            <person name="Priest M."/>
            <person name="Roberts A."/>
            <person name="Saif S."/>
            <person name="Shea T."/>
            <person name="Sisk P."/>
            <person name="Sykes S."/>
            <person name="Wortman J."/>
            <person name="Nusbaum C."/>
            <person name="Birren B."/>
        </authorList>
    </citation>
    <scope>NUCLEOTIDE SEQUENCE [LARGE SCALE GENOMIC DNA]</scope>
    <source>
        <strain evidence="2 3">CBS 110553</strain>
    </source>
</reference>
<protein>
    <submittedName>
        <fullName evidence="2">Uncharacterized protein</fullName>
    </submittedName>
</protein>
<dbReference type="STRING" id="1182543.W9XL54"/>
<dbReference type="PRINTS" id="PR00081">
    <property type="entry name" value="GDHRDH"/>
</dbReference>
<dbReference type="InterPro" id="IPR036291">
    <property type="entry name" value="NAD(P)-bd_dom_sf"/>
</dbReference>
<name>W9XL54_9EURO</name>
<dbReference type="PANTHER" id="PTHR43157:SF35">
    <property type="entry name" value="DEHYDROGENASE_REDUCTASE FAMILY PROTEIN, PUTATIVE-RELATED"/>
    <property type="match status" value="1"/>
</dbReference>
<dbReference type="HOGENOM" id="CLU_010194_44_9_1"/>